<feature type="transmembrane region" description="Helical" evidence="4">
    <location>
        <begin position="288"/>
        <end position="308"/>
    </location>
</feature>
<dbReference type="Proteomes" id="UP000279600">
    <property type="component" value="Chromosome"/>
</dbReference>
<gene>
    <name evidence="6" type="ORF">EJ995_00720</name>
</gene>
<dbReference type="PANTHER" id="PTHR43630">
    <property type="entry name" value="POLY-BETA-1,6-N-ACETYL-D-GLUCOSAMINE SYNTHASE"/>
    <property type="match status" value="1"/>
</dbReference>
<evidence type="ECO:0000256" key="4">
    <source>
        <dbReference type="SAM" id="Phobius"/>
    </source>
</evidence>
<protein>
    <submittedName>
        <fullName evidence="6">Glycosyltransferase</fullName>
    </submittedName>
</protein>
<organism evidence="6 7">
    <name type="scientific">Nonlabens ponticola</name>
    <dbReference type="NCBI Taxonomy" id="2496866"/>
    <lineage>
        <taxon>Bacteria</taxon>
        <taxon>Pseudomonadati</taxon>
        <taxon>Bacteroidota</taxon>
        <taxon>Flavobacteriia</taxon>
        <taxon>Flavobacteriales</taxon>
        <taxon>Flavobacteriaceae</taxon>
        <taxon>Nonlabens</taxon>
    </lineage>
</organism>
<dbReference type="InterPro" id="IPR001173">
    <property type="entry name" value="Glyco_trans_2-like"/>
</dbReference>
<dbReference type="GO" id="GO:0016757">
    <property type="term" value="F:glycosyltransferase activity"/>
    <property type="evidence" value="ECO:0007669"/>
    <property type="project" value="UniProtKB-KW"/>
</dbReference>
<dbReference type="InterPro" id="IPR029044">
    <property type="entry name" value="Nucleotide-diphossugar_trans"/>
</dbReference>
<evidence type="ECO:0000256" key="2">
    <source>
        <dbReference type="ARBA" id="ARBA00022676"/>
    </source>
</evidence>
<feature type="transmembrane region" description="Helical" evidence="4">
    <location>
        <begin position="354"/>
        <end position="372"/>
    </location>
</feature>
<comment type="similarity">
    <text evidence="1">Belongs to the glycosyltransferase 2 family.</text>
</comment>
<keyword evidence="4" id="KW-0472">Membrane</keyword>
<keyword evidence="7" id="KW-1185">Reference proteome</keyword>
<feature type="transmembrane region" description="Helical" evidence="4">
    <location>
        <begin position="315"/>
        <end position="334"/>
    </location>
</feature>
<evidence type="ECO:0000256" key="3">
    <source>
        <dbReference type="ARBA" id="ARBA00022679"/>
    </source>
</evidence>
<keyword evidence="2" id="KW-0328">Glycosyltransferase</keyword>
<dbReference type="RefSeq" id="WP_126444644.1">
    <property type="nucleotide sequence ID" value="NZ_CP034549.1"/>
</dbReference>
<accession>A0A3S9MUH2</accession>
<dbReference type="PANTHER" id="PTHR43630:SF1">
    <property type="entry name" value="POLY-BETA-1,6-N-ACETYL-D-GLUCOSAMINE SYNTHASE"/>
    <property type="match status" value="1"/>
</dbReference>
<keyword evidence="4" id="KW-0812">Transmembrane</keyword>
<reference evidence="6 7" key="1">
    <citation type="submission" date="2018-12" db="EMBL/GenBank/DDBJ databases">
        <title>Complete genome of Nonlabens sp. MJ115.</title>
        <authorList>
            <person name="Choi H.S."/>
            <person name="Jung J."/>
        </authorList>
    </citation>
    <scope>NUCLEOTIDE SEQUENCE [LARGE SCALE GENOMIC DNA]</scope>
    <source>
        <strain evidence="6 7">MJ115</strain>
    </source>
</reference>
<dbReference type="KEGG" id="noj:EJ995_00720"/>
<feature type="domain" description="Glycosyltransferase 2-like" evidence="5">
    <location>
        <begin position="45"/>
        <end position="178"/>
    </location>
</feature>
<dbReference type="OrthoDB" id="9805625at2"/>
<name>A0A3S9MUH2_9FLAO</name>
<dbReference type="Pfam" id="PF00535">
    <property type="entry name" value="Glycos_transf_2"/>
    <property type="match status" value="1"/>
</dbReference>
<sequence length="382" mass="42872">MMFVVVVISLGYALLLLSLAMPALTYQPHPTSRKKNVGSAPIKFTIIITYRNEAAVLPRLLGSIAQVDYPADCSQWILVNDASEDNSAKIISDFKETYKHLNLKMLDRIPQSNSGKKDAITQALDQALYDNIITTDADCQLPNHWLKAYNQHYQQYADAQFIAAPVIIESDDLLTQLQASEMLSLQAISIGAFSYRQPFLSNGANMSFLKEAFYQVDGYAGNNQISSGDDIFLLEKLAAEDVIQCHYLKSDDAIVTTLPKRSLNGIIRQRVRWSKKGSKTKSMLNKLVSFQVLAMSLLWIVAPLLYLVEVITLDLWLIVWILKFFTDAIVLLIGSTALNQSGLNSWFLINHLGYPFIVIAIAFKSITAKVIWNDRVIDRQIS</sequence>
<evidence type="ECO:0000313" key="6">
    <source>
        <dbReference type="EMBL" id="AZQ42829.1"/>
    </source>
</evidence>
<dbReference type="SUPFAM" id="SSF53448">
    <property type="entry name" value="Nucleotide-diphospho-sugar transferases"/>
    <property type="match status" value="1"/>
</dbReference>
<evidence type="ECO:0000256" key="1">
    <source>
        <dbReference type="ARBA" id="ARBA00006739"/>
    </source>
</evidence>
<proteinExistence type="inferred from homology"/>
<dbReference type="AlphaFoldDB" id="A0A3S9MUH2"/>
<keyword evidence="3 6" id="KW-0808">Transferase</keyword>
<evidence type="ECO:0000313" key="7">
    <source>
        <dbReference type="Proteomes" id="UP000279600"/>
    </source>
</evidence>
<keyword evidence="4" id="KW-1133">Transmembrane helix</keyword>
<dbReference type="Gene3D" id="3.90.550.10">
    <property type="entry name" value="Spore Coat Polysaccharide Biosynthesis Protein SpsA, Chain A"/>
    <property type="match status" value="1"/>
</dbReference>
<dbReference type="EMBL" id="CP034549">
    <property type="protein sequence ID" value="AZQ42829.1"/>
    <property type="molecule type" value="Genomic_DNA"/>
</dbReference>
<evidence type="ECO:0000259" key="5">
    <source>
        <dbReference type="Pfam" id="PF00535"/>
    </source>
</evidence>